<keyword evidence="3" id="KW-1185">Reference proteome</keyword>
<organism evidence="2 3">
    <name type="scientific">Callosobruchus maculatus</name>
    <name type="common">Southern cowpea weevil</name>
    <name type="synonym">Pulse bruchid</name>
    <dbReference type="NCBI Taxonomy" id="64391"/>
    <lineage>
        <taxon>Eukaryota</taxon>
        <taxon>Metazoa</taxon>
        <taxon>Ecdysozoa</taxon>
        <taxon>Arthropoda</taxon>
        <taxon>Hexapoda</taxon>
        <taxon>Insecta</taxon>
        <taxon>Pterygota</taxon>
        <taxon>Neoptera</taxon>
        <taxon>Endopterygota</taxon>
        <taxon>Coleoptera</taxon>
        <taxon>Polyphaga</taxon>
        <taxon>Cucujiformia</taxon>
        <taxon>Chrysomeloidea</taxon>
        <taxon>Chrysomelidae</taxon>
        <taxon>Bruchinae</taxon>
        <taxon>Bruchini</taxon>
        <taxon>Callosobruchus</taxon>
    </lineage>
</organism>
<dbReference type="Proteomes" id="UP000410492">
    <property type="component" value="Unassembled WGS sequence"/>
</dbReference>
<reference evidence="2 3" key="1">
    <citation type="submission" date="2019-01" db="EMBL/GenBank/DDBJ databases">
        <authorList>
            <person name="Sayadi A."/>
        </authorList>
    </citation>
    <scope>NUCLEOTIDE SEQUENCE [LARGE SCALE GENOMIC DNA]</scope>
</reference>
<evidence type="ECO:0000313" key="3">
    <source>
        <dbReference type="Proteomes" id="UP000410492"/>
    </source>
</evidence>
<feature type="region of interest" description="Disordered" evidence="1">
    <location>
        <begin position="20"/>
        <end position="45"/>
    </location>
</feature>
<accession>A0A653BSR8</accession>
<evidence type="ECO:0000256" key="1">
    <source>
        <dbReference type="SAM" id="MobiDB-lite"/>
    </source>
</evidence>
<protein>
    <submittedName>
        <fullName evidence="2">Uncharacterized protein</fullName>
    </submittedName>
</protein>
<evidence type="ECO:0000313" key="2">
    <source>
        <dbReference type="EMBL" id="VEN38371.1"/>
    </source>
</evidence>
<sequence length="45" mass="4932">MIGWCWCRVCLSVYRSDAPAQLQTPRSARKTGAAESRDGGPQSHP</sequence>
<dbReference type="EMBL" id="CAACVG010004393">
    <property type="protein sequence ID" value="VEN38371.1"/>
    <property type="molecule type" value="Genomic_DNA"/>
</dbReference>
<dbReference type="AlphaFoldDB" id="A0A653BSR8"/>
<name>A0A653BSR8_CALMS</name>
<proteinExistence type="predicted"/>
<gene>
    <name evidence="2" type="ORF">CALMAC_LOCUS3284</name>
</gene>